<dbReference type="EMBL" id="BK014951">
    <property type="protein sequence ID" value="DAD84041.1"/>
    <property type="molecule type" value="Genomic_DNA"/>
</dbReference>
<dbReference type="InterPro" id="IPR011604">
    <property type="entry name" value="PDDEXK-like_dom_sf"/>
</dbReference>
<name>A0A8S5MP11_9CAUD</name>
<dbReference type="Gene3D" id="3.90.320.10">
    <property type="match status" value="1"/>
</dbReference>
<proteinExistence type="predicted"/>
<sequence length="202" mass="23132">MKWIPHWNLVGKHAFLSPSGYSWLGYDSDKMAKSYENKQNVARGTALHEMASQLIKSKTELAPKKKALNMFVNDCIREGMSSEVLLYYSDNCFGTADGIKWDADNKVLLIYDLKTGVSKPSFKQLDIYAALFCLEYNVNPKKITIIQRLYQGNGFTEQVTTADKARIDGENDGNIGWIMSHIKEMSKIIDEKEAEIRPFRFW</sequence>
<organism evidence="1">
    <name type="scientific">Siphoviridae sp. ct0yq10</name>
    <dbReference type="NCBI Taxonomy" id="2826270"/>
    <lineage>
        <taxon>Viruses</taxon>
        <taxon>Duplodnaviria</taxon>
        <taxon>Heunggongvirae</taxon>
        <taxon>Uroviricota</taxon>
        <taxon>Caudoviricetes</taxon>
    </lineage>
</organism>
<accession>A0A8S5MP11</accession>
<protein>
    <recommendedName>
        <fullName evidence="2">DUF2800 domain-containing protein</fullName>
    </recommendedName>
</protein>
<reference evidence="1" key="1">
    <citation type="journal article" date="2021" name="Proc. Natl. Acad. Sci. U.S.A.">
        <title>A Catalog of Tens of Thousands of Viruses from Human Metagenomes Reveals Hidden Associations with Chronic Diseases.</title>
        <authorList>
            <person name="Tisza M.J."/>
            <person name="Buck C.B."/>
        </authorList>
    </citation>
    <scope>NUCLEOTIDE SEQUENCE</scope>
    <source>
        <strain evidence="1">Ct0yq10</strain>
    </source>
</reference>
<evidence type="ECO:0008006" key="2">
    <source>
        <dbReference type="Google" id="ProtNLM"/>
    </source>
</evidence>
<evidence type="ECO:0000313" key="1">
    <source>
        <dbReference type="EMBL" id="DAD84041.1"/>
    </source>
</evidence>